<accession>A0A4E9F207</accession>
<accession>A0A1P6BJB1</accession>
<dbReference type="RefSeq" id="XP_042930932.1">
    <property type="nucleotide sequence ID" value="XM_043074998.1"/>
</dbReference>
<evidence type="ECO:0000313" key="3">
    <source>
        <dbReference type="Proteomes" id="UP000006672"/>
    </source>
</evidence>
<sequence>MNSKLYRDAKSTNAGIFPEAEQRFPSSLGTKIINDKSNQISATNYPIEFDKIN</sequence>
<evidence type="ECO:0000313" key="4">
    <source>
        <dbReference type="WBParaSite" id="Bm1178.1"/>
    </source>
</evidence>
<reference evidence="1" key="2">
    <citation type="submission" date="2012-12" db="EMBL/GenBank/DDBJ databases">
        <authorList>
            <consortium name="WormBase Consortium"/>
            <person name="Ghedin E."/>
            <person name="Paulini M."/>
        </authorList>
    </citation>
    <scope>NUCLEOTIDE SEQUENCE</scope>
    <source>
        <strain evidence="1">FR3</strain>
    </source>
</reference>
<name>A0A1P6BJB1_BRUMA</name>
<protein>
    <submittedName>
        <fullName evidence="1 4">Bm1178, isoform a</fullName>
    </submittedName>
</protein>
<proteinExistence type="predicted"/>
<dbReference type="EMBL" id="CAAKNF010000196">
    <property type="protein sequence ID" value="VIO88510.1"/>
    <property type="molecule type" value="Genomic_DNA"/>
</dbReference>
<dbReference type="KEGG" id="bmy:BM_BM1178"/>
<reference evidence="2" key="3">
    <citation type="submission" date="2019-04" db="EMBL/GenBank/DDBJ databases">
        <authorList>
            <person name="Howe K."/>
            <person name="Paulini M."/>
            <person name="Williams G."/>
        </authorList>
    </citation>
    <scope>NUCLEOTIDE SEQUENCE [LARGE SCALE GENOMIC DNA]</scope>
    <source>
        <strain evidence="2">FR3</strain>
    </source>
</reference>
<evidence type="ECO:0000313" key="2">
    <source>
        <dbReference type="EMBL" id="VIO88510.1"/>
    </source>
</evidence>
<keyword evidence="3" id="KW-1185">Reference proteome</keyword>
<dbReference type="AlphaFoldDB" id="A0A1P6BJB1"/>
<reference evidence="1 3" key="1">
    <citation type="journal article" date="2007" name="Science">
        <title>Draft genome of the filarial nematode parasite Brugia malayi.</title>
        <authorList>
            <person name="Ghedin E."/>
            <person name="Wang S."/>
            <person name="Spiro D."/>
            <person name="Caler E."/>
            <person name="Zhao Q."/>
            <person name="Crabtree J."/>
            <person name="Allen J.E."/>
            <person name="Delcher A.L."/>
            <person name="Guiliano D.B."/>
            <person name="Miranda-Saavedra D."/>
            <person name="Angiuoli S.V."/>
            <person name="Creasy T."/>
            <person name="Amedeo P."/>
            <person name="Haas B."/>
            <person name="El-Sayed N.M."/>
            <person name="Wortman J.R."/>
            <person name="Feldblyum T."/>
            <person name="Tallon L."/>
            <person name="Schatz M."/>
            <person name="Shumway M."/>
            <person name="Koo H."/>
            <person name="Salzberg S.L."/>
            <person name="Schobel S."/>
            <person name="Pertea M."/>
            <person name="Pop M."/>
            <person name="White O."/>
            <person name="Barton G.J."/>
            <person name="Carlow C.K."/>
            <person name="Crawford M.J."/>
            <person name="Daub J."/>
            <person name="Dimmic M.W."/>
            <person name="Estes C.F."/>
            <person name="Foster J.M."/>
            <person name="Ganatra M."/>
            <person name="Gregory W.F."/>
            <person name="Johnson N.M."/>
            <person name="Jin J."/>
            <person name="Komuniecki R."/>
            <person name="Korf I."/>
            <person name="Kumar S."/>
            <person name="Laney S."/>
            <person name="Li B.W."/>
            <person name="Li W."/>
            <person name="Lindblom T.H."/>
            <person name="Lustigman S."/>
            <person name="Ma D."/>
            <person name="Maina C.V."/>
            <person name="Martin D.M."/>
            <person name="McCarter J.P."/>
            <person name="McReynolds L."/>
            <person name="Mitreva M."/>
            <person name="Nutman T.B."/>
            <person name="Parkinson J."/>
            <person name="Peregrin-Alvarez J.M."/>
            <person name="Poole C."/>
            <person name="Ren Q."/>
            <person name="Saunders L."/>
            <person name="Sluder A.E."/>
            <person name="Smith K."/>
            <person name="Stanke M."/>
            <person name="Unnasch T.R."/>
            <person name="Ware J."/>
            <person name="Wei A.D."/>
            <person name="Weil G."/>
            <person name="Williams D.J."/>
            <person name="Zhang Y."/>
            <person name="Williams S.A."/>
            <person name="Fraser-Liggett C."/>
            <person name="Slatko B."/>
            <person name="Blaxter M.L."/>
            <person name="Scott A.L."/>
        </authorList>
    </citation>
    <scope>NUCLEOTIDE SEQUENCE</scope>
    <source>
        <strain evidence="1 3">FR3</strain>
    </source>
</reference>
<dbReference type="CTD" id="66057640"/>
<dbReference type="EMBL" id="LN856769">
    <property type="protein sequence ID" value="CDQ03469.1"/>
    <property type="molecule type" value="Genomic_DNA"/>
</dbReference>
<evidence type="ECO:0000313" key="1">
    <source>
        <dbReference type="EMBL" id="CDQ03469.1"/>
    </source>
</evidence>
<organism evidence="1">
    <name type="scientific">Brugia malayi</name>
    <name type="common">Filarial nematode worm</name>
    <dbReference type="NCBI Taxonomy" id="6279"/>
    <lineage>
        <taxon>Eukaryota</taxon>
        <taxon>Metazoa</taxon>
        <taxon>Ecdysozoa</taxon>
        <taxon>Nematoda</taxon>
        <taxon>Chromadorea</taxon>
        <taxon>Rhabditida</taxon>
        <taxon>Spirurina</taxon>
        <taxon>Spiruromorpha</taxon>
        <taxon>Filarioidea</taxon>
        <taxon>Onchocercidae</taxon>
        <taxon>Brugia</taxon>
    </lineage>
</organism>
<dbReference type="Proteomes" id="UP000006672">
    <property type="component" value="Unassembled WGS sequence"/>
</dbReference>
<dbReference type="WBParaSite" id="Bm1178.1">
    <property type="protein sequence ID" value="Bm1178.1"/>
    <property type="gene ID" value="WBGene00221439"/>
</dbReference>
<gene>
    <name evidence="1 4" type="primary">Bm1178</name>
    <name evidence="2" type="ORF">BM_BM1178</name>
    <name evidence="1" type="ORF">BM_Bm1178</name>
</gene>
<dbReference type="GeneID" id="66057640"/>
<reference evidence="4" key="4">
    <citation type="submission" date="2019-12" db="UniProtKB">
        <authorList>
            <consortium name="WormBaseParasite"/>
        </authorList>
    </citation>
    <scope>IDENTIFICATION</scope>
</reference>